<evidence type="ECO:0000259" key="6">
    <source>
        <dbReference type="PROSITE" id="PS50240"/>
    </source>
</evidence>
<name>A0A8K0CD98_IGNLU</name>
<evidence type="ECO:0000256" key="1">
    <source>
        <dbReference type="ARBA" id="ARBA00007664"/>
    </source>
</evidence>
<dbReference type="CDD" id="cd00190">
    <property type="entry name" value="Tryp_SPc"/>
    <property type="match status" value="1"/>
</dbReference>
<feature type="domain" description="Peptidase S1" evidence="6">
    <location>
        <begin position="1"/>
        <end position="206"/>
    </location>
</feature>
<evidence type="ECO:0000256" key="3">
    <source>
        <dbReference type="ARBA" id="ARBA00022801"/>
    </source>
</evidence>
<evidence type="ECO:0000313" key="8">
    <source>
        <dbReference type="Proteomes" id="UP000801492"/>
    </source>
</evidence>
<dbReference type="GO" id="GO:0004252">
    <property type="term" value="F:serine-type endopeptidase activity"/>
    <property type="evidence" value="ECO:0007669"/>
    <property type="project" value="InterPro"/>
</dbReference>
<keyword evidence="5" id="KW-1015">Disulfide bond</keyword>
<dbReference type="Pfam" id="PF00089">
    <property type="entry name" value="Trypsin"/>
    <property type="match status" value="1"/>
</dbReference>
<proteinExistence type="inferred from homology"/>
<dbReference type="AlphaFoldDB" id="A0A8K0CD98"/>
<dbReference type="OrthoDB" id="9425590at2759"/>
<reference evidence="7" key="1">
    <citation type="submission" date="2019-08" db="EMBL/GenBank/DDBJ databases">
        <title>The genome of the North American firefly Photinus pyralis.</title>
        <authorList>
            <consortium name="Photinus pyralis genome working group"/>
            <person name="Fallon T.R."/>
            <person name="Sander Lower S.E."/>
            <person name="Weng J.-K."/>
        </authorList>
    </citation>
    <scope>NUCLEOTIDE SEQUENCE</scope>
    <source>
        <strain evidence="7">TRF0915ILg1</strain>
        <tissue evidence="7">Whole body</tissue>
    </source>
</reference>
<keyword evidence="2" id="KW-0645">Protease</keyword>
<organism evidence="7 8">
    <name type="scientific">Ignelater luminosus</name>
    <name type="common">Cucubano</name>
    <name type="synonym">Pyrophorus luminosus</name>
    <dbReference type="NCBI Taxonomy" id="2038154"/>
    <lineage>
        <taxon>Eukaryota</taxon>
        <taxon>Metazoa</taxon>
        <taxon>Ecdysozoa</taxon>
        <taxon>Arthropoda</taxon>
        <taxon>Hexapoda</taxon>
        <taxon>Insecta</taxon>
        <taxon>Pterygota</taxon>
        <taxon>Neoptera</taxon>
        <taxon>Endopterygota</taxon>
        <taxon>Coleoptera</taxon>
        <taxon>Polyphaga</taxon>
        <taxon>Elateriformia</taxon>
        <taxon>Elateroidea</taxon>
        <taxon>Elateridae</taxon>
        <taxon>Agrypninae</taxon>
        <taxon>Pyrophorini</taxon>
        <taxon>Ignelater</taxon>
    </lineage>
</organism>
<dbReference type="SMART" id="SM00020">
    <property type="entry name" value="Tryp_SPc"/>
    <property type="match status" value="1"/>
</dbReference>
<accession>A0A8K0CD98</accession>
<dbReference type="GO" id="GO:0006508">
    <property type="term" value="P:proteolysis"/>
    <property type="evidence" value="ECO:0007669"/>
    <property type="project" value="UniProtKB-KW"/>
</dbReference>
<dbReference type="InterPro" id="IPR001254">
    <property type="entry name" value="Trypsin_dom"/>
</dbReference>
<dbReference type="InterPro" id="IPR009003">
    <property type="entry name" value="Peptidase_S1_PA"/>
</dbReference>
<evidence type="ECO:0000256" key="5">
    <source>
        <dbReference type="ARBA" id="ARBA00023157"/>
    </source>
</evidence>
<dbReference type="PRINTS" id="PR00722">
    <property type="entry name" value="CHYMOTRYPSIN"/>
</dbReference>
<dbReference type="EMBL" id="VTPC01090555">
    <property type="protein sequence ID" value="KAF2883136.1"/>
    <property type="molecule type" value="Genomic_DNA"/>
</dbReference>
<comment type="similarity">
    <text evidence="1">Belongs to the peptidase S1 family.</text>
</comment>
<evidence type="ECO:0000256" key="4">
    <source>
        <dbReference type="ARBA" id="ARBA00022825"/>
    </source>
</evidence>
<dbReference type="InterPro" id="IPR050430">
    <property type="entry name" value="Peptidase_S1"/>
</dbReference>
<dbReference type="PANTHER" id="PTHR24276:SF91">
    <property type="entry name" value="AT26814P-RELATED"/>
    <property type="match status" value="1"/>
</dbReference>
<protein>
    <recommendedName>
        <fullName evidence="6">Peptidase S1 domain-containing protein</fullName>
    </recommendedName>
</protein>
<dbReference type="Gene3D" id="2.40.10.10">
    <property type="entry name" value="Trypsin-like serine proteases"/>
    <property type="match status" value="3"/>
</dbReference>
<keyword evidence="3" id="KW-0378">Hydrolase</keyword>
<dbReference type="SUPFAM" id="SSF50494">
    <property type="entry name" value="Trypsin-like serine proteases"/>
    <property type="match status" value="1"/>
</dbReference>
<evidence type="ECO:0000313" key="7">
    <source>
        <dbReference type="EMBL" id="KAF2883136.1"/>
    </source>
</evidence>
<dbReference type="InterPro" id="IPR043504">
    <property type="entry name" value="Peptidase_S1_PA_chymotrypsin"/>
</dbReference>
<keyword evidence="8" id="KW-1185">Reference proteome</keyword>
<gene>
    <name evidence="7" type="ORF">ILUMI_23030</name>
</gene>
<keyword evidence="4" id="KW-0720">Serine protease</keyword>
<dbReference type="PROSITE" id="PS50240">
    <property type="entry name" value="TRYPSIN_DOM"/>
    <property type="match status" value="1"/>
</dbReference>
<evidence type="ECO:0000256" key="2">
    <source>
        <dbReference type="ARBA" id="ARBA00022670"/>
    </source>
</evidence>
<dbReference type="PANTHER" id="PTHR24276">
    <property type="entry name" value="POLYSERASE-RELATED"/>
    <property type="match status" value="1"/>
</dbReference>
<sequence>MVGRQNAEIEDHPYQLSFEVDNWRFCGAFLIRPNVAVTAAHRIWKCKLRAGSNLLHEGGQVAKVFKICSHPKFDINTIDYDVSVILLDEPLVLGAGVQTIPLQSVNEEIPTGTVATFTGWGRIRKDECVELYSHHNATVTNRMICFGYTEGGKDACEFDTGGPLVINGMLVGVVSWGIGCAERNQPGVYTKISHPEINSHINECLAKFE</sequence>
<dbReference type="InterPro" id="IPR001314">
    <property type="entry name" value="Peptidase_S1A"/>
</dbReference>
<comment type="caution">
    <text evidence="7">The sequence shown here is derived from an EMBL/GenBank/DDBJ whole genome shotgun (WGS) entry which is preliminary data.</text>
</comment>
<dbReference type="Proteomes" id="UP000801492">
    <property type="component" value="Unassembled WGS sequence"/>
</dbReference>